<gene>
    <name evidence="1" type="ORF">V8G54_016716</name>
</gene>
<reference evidence="1 2" key="1">
    <citation type="journal article" date="2023" name="Life. Sci Alliance">
        <title>Evolutionary insights into 3D genome organization and epigenetic landscape of Vigna mungo.</title>
        <authorList>
            <person name="Junaid A."/>
            <person name="Singh B."/>
            <person name="Bhatia S."/>
        </authorList>
    </citation>
    <scope>NUCLEOTIDE SEQUENCE [LARGE SCALE GENOMIC DNA]</scope>
    <source>
        <strain evidence="1">Urdbean</strain>
    </source>
</reference>
<organism evidence="1 2">
    <name type="scientific">Vigna mungo</name>
    <name type="common">Black gram</name>
    <name type="synonym">Phaseolus mungo</name>
    <dbReference type="NCBI Taxonomy" id="3915"/>
    <lineage>
        <taxon>Eukaryota</taxon>
        <taxon>Viridiplantae</taxon>
        <taxon>Streptophyta</taxon>
        <taxon>Embryophyta</taxon>
        <taxon>Tracheophyta</taxon>
        <taxon>Spermatophyta</taxon>
        <taxon>Magnoliopsida</taxon>
        <taxon>eudicotyledons</taxon>
        <taxon>Gunneridae</taxon>
        <taxon>Pentapetalae</taxon>
        <taxon>rosids</taxon>
        <taxon>fabids</taxon>
        <taxon>Fabales</taxon>
        <taxon>Fabaceae</taxon>
        <taxon>Papilionoideae</taxon>
        <taxon>50 kb inversion clade</taxon>
        <taxon>NPAAA clade</taxon>
        <taxon>indigoferoid/millettioid clade</taxon>
        <taxon>Phaseoleae</taxon>
        <taxon>Vigna</taxon>
    </lineage>
</organism>
<dbReference type="EMBL" id="CP144696">
    <property type="protein sequence ID" value="WVZ12186.1"/>
    <property type="molecule type" value="Genomic_DNA"/>
</dbReference>
<name>A0AAQ3NNK7_VIGMU</name>
<dbReference type="Proteomes" id="UP001374535">
    <property type="component" value="Chromosome 5"/>
</dbReference>
<proteinExistence type="predicted"/>
<evidence type="ECO:0000313" key="2">
    <source>
        <dbReference type="Proteomes" id="UP001374535"/>
    </source>
</evidence>
<accession>A0AAQ3NNK7</accession>
<protein>
    <submittedName>
        <fullName evidence="1">Uncharacterized protein</fullName>
    </submittedName>
</protein>
<evidence type="ECO:0000313" key="1">
    <source>
        <dbReference type="EMBL" id="WVZ12186.1"/>
    </source>
</evidence>
<keyword evidence="2" id="KW-1185">Reference proteome</keyword>
<sequence length="381" mass="43321">MENNLHVVGLMFDLVSTWWVVGLVVSRDRMNSLCTVRSPNTTRPTDHEIEWSSLGTFLDQNAKLRKHSSQTEHFDSRSSLGTSPKIKILGVHLDRSLRSRSLLGLFPKIKVRVHEERSSPNGLDLRSSLGTFLNIKVRVHEEHSSPNGLDLRSSFGSFLMIKVRVHDVPHRTFHGDAARPHEGRQIVSIGVPVKDTPTLKSVTLRNNPGSFEGGKSHSLFDSKRWIMNCISHILVHLRHVIGGGMRTIMSFFVVVEYLRLTVYHPFARVERKQSEKSYMNMKWEEKQECLSKTGEMGGGTKMMSDLHKSVKVVEKWMKVLIGLDEISRVFPFVRMWMSAAHSDHPALESTITLNDPLNVVLWNQLLHFDHPILESIGALES</sequence>
<dbReference type="AlphaFoldDB" id="A0AAQ3NNK7"/>